<dbReference type="InterPro" id="IPR050547">
    <property type="entry name" value="DEAD_box_RNA_helicases"/>
</dbReference>
<organism evidence="8 9">
    <name type="scientific">Liquorilactobacillus hordei DSM 19519</name>
    <dbReference type="NCBI Taxonomy" id="1423759"/>
    <lineage>
        <taxon>Bacteria</taxon>
        <taxon>Bacillati</taxon>
        <taxon>Bacillota</taxon>
        <taxon>Bacilli</taxon>
        <taxon>Lactobacillales</taxon>
        <taxon>Lactobacillaceae</taxon>
        <taxon>Liquorilactobacillus</taxon>
    </lineage>
</organism>
<feature type="compositionally biased region" description="Basic residues" evidence="5">
    <location>
        <begin position="401"/>
        <end position="423"/>
    </location>
</feature>
<dbReference type="InterPro" id="IPR011545">
    <property type="entry name" value="DEAD/DEAH_box_helicase_dom"/>
</dbReference>
<evidence type="ECO:0000313" key="8">
    <source>
        <dbReference type="EMBL" id="KRL08097.1"/>
    </source>
</evidence>
<dbReference type="SUPFAM" id="SSF52540">
    <property type="entry name" value="P-loop containing nucleoside triphosphate hydrolases"/>
    <property type="match status" value="1"/>
</dbReference>
<dbReference type="GO" id="GO:0003724">
    <property type="term" value="F:RNA helicase activity"/>
    <property type="evidence" value="ECO:0007669"/>
    <property type="project" value="TreeGrafter"/>
</dbReference>
<dbReference type="PANTHER" id="PTHR47963:SF7">
    <property type="entry name" value="ATP-DEPENDENT RNA HELICASE YFML-RELATED"/>
    <property type="match status" value="1"/>
</dbReference>
<dbReference type="SMART" id="SM00487">
    <property type="entry name" value="DEXDc"/>
    <property type="match status" value="1"/>
</dbReference>
<protein>
    <submittedName>
        <fullName evidence="8">ATP-dependent RNA helicase</fullName>
    </submittedName>
</protein>
<keyword evidence="1" id="KW-0547">Nucleotide-binding</keyword>
<dbReference type="InterPro" id="IPR001650">
    <property type="entry name" value="Helicase_C-like"/>
</dbReference>
<dbReference type="PROSITE" id="PS51194">
    <property type="entry name" value="HELICASE_CTER"/>
    <property type="match status" value="1"/>
</dbReference>
<dbReference type="STRING" id="1423759.FC92_GL000611"/>
<dbReference type="InterPro" id="IPR014001">
    <property type="entry name" value="Helicase_ATP-bd"/>
</dbReference>
<feature type="domain" description="Helicase ATP-binding" evidence="6">
    <location>
        <begin position="25"/>
        <end position="194"/>
    </location>
</feature>
<evidence type="ECO:0000256" key="3">
    <source>
        <dbReference type="ARBA" id="ARBA00022806"/>
    </source>
</evidence>
<accession>A0A0R1MK67</accession>
<evidence type="ECO:0000259" key="6">
    <source>
        <dbReference type="PROSITE" id="PS51192"/>
    </source>
</evidence>
<dbReference type="Pfam" id="PF00270">
    <property type="entry name" value="DEAD"/>
    <property type="match status" value="1"/>
</dbReference>
<dbReference type="GO" id="GO:0009409">
    <property type="term" value="P:response to cold"/>
    <property type="evidence" value="ECO:0007669"/>
    <property type="project" value="TreeGrafter"/>
</dbReference>
<dbReference type="GO" id="GO:0005524">
    <property type="term" value="F:ATP binding"/>
    <property type="evidence" value="ECO:0007669"/>
    <property type="project" value="UniProtKB-KW"/>
</dbReference>
<dbReference type="Gene3D" id="3.40.50.300">
    <property type="entry name" value="P-loop containing nucleotide triphosphate hydrolases"/>
    <property type="match status" value="2"/>
</dbReference>
<dbReference type="PATRIC" id="fig|1423759.3.peg.649"/>
<dbReference type="GO" id="GO:0005829">
    <property type="term" value="C:cytosol"/>
    <property type="evidence" value="ECO:0007669"/>
    <property type="project" value="TreeGrafter"/>
</dbReference>
<feature type="region of interest" description="Disordered" evidence="5">
    <location>
        <begin position="374"/>
        <end position="423"/>
    </location>
</feature>
<dbReference type="PROSITE" id="PS51192">
    <property type="entry name" value="HELICASE_ATP_BIND_1"/>
    <property type="match status" value="1"/>
</dbReference>
<evidence type="ECO:0000256" key="1">
    <source>
        <dbReference type="ARBA" id="ARBA00022741"/>
    </source>
</evidence>
<evidence type="ECO:0000256" key="5">
    <source>
        <dbReference type="SAM" id="MobiDB-lite"/>
    </source>
</evidence>
<comment type="caution">
    <text evidence="8">The sequence shown here is derived from an EMBL/GenBank/DDBJ whole genome shotgun (WGS) entry which is preliminary data.</text>
</comment>
<dbReference type="Proteomes" id="UP000051448">
    <property type="component" value="Unassembled WGS sequence"/>
</dbReference>
<evidence type="ECO:0000256" key="4">
    <source>
        <dbReference type="ARBA" id="ARBA00022840"/>
    </source>
</evidence>
<dbReference type="EMBL" id="AZDX01000002">
    <property type="protein sequence ID" value="KRL08097.1"/>
    <property type="molecule type" value="Genomic_DNA"/>
</dbReference>
<keyword evidence="2" id="KW-0378">Hydrolase</keyword>
<dbReference type="InterPro" id="IPR044742">
    <property type="entry name" value="DEAD/DEAH_RhlB"/>
</dbReference>
<name>A0A0R1MK67_9LACO</name>
<dbReference type="GO" id="GO:0033592">
    <property type="term" value="F:RNA strand annealing activity"/>
    <property type="evidence" value="ECO:0007669"/>
    <property type="project" value="TreeGrafter"/>
</dbReference>
<dbReference type="SMART" id="SM00490">
    <property type="entry name" value="HELICc"/>
    <property type="match status" value="1"/>
</dbReference>
<dbReference type="RefSeq" id="WP_057868607.1">
    <property type="nucleotide sequence ID" value="NZ_AZDX01000002.1"/>
</dbReference>
<dbReference type="AlphaFoldDB" id="A0A0R1MK67"/>
<dbReference type="PANTHER" id="PTHR47963">
    <property type="entry name" value="DEAD-BOX ATP-DEPENDENT RNA HELICASE 47, MITOCHONDRIAL"/>
    <property type="match status" value="1"/>
</dbReference>
<gene>
    <name evidence="8" type="ORF">FC92_GL000611</name>
</gene>
<reference evidence="8 9" key="1">
    <citation type="journal article" date="2015" name="Genome Announc.">
        <title>Expanding the biotechnology potential of lactobacilli through comparative genomics of 213 strains and associated genera.</title>
        <authorList>
            <person name="Sun Z."/>
            <person name="Harris H.M."/>
            <person name="McCann A."/>
            <person name="Guo C."/>
            <person name="Argimon S."/>
            <person name="Zhang W."/>
            <person name="Yang X."/>
            <person name="Jeffery I.B."/>
            <person name="Cooney J.C."/>
            <person name="Kagawa T.F."/>
            <person name="Liu W."/>
            <person name="Song Y."/>
            <person name="Salvetti E."/>
            <person name="Wrobel A."/>
            <person name="Rasinkangas P."/>
            <person name="Parkhill J."/>
            <person name="Rea M.C."/>
            <person name="O'Sullivan O."/>
            <person name="Ritari J."/>
            <person name="Douillard F.P."/>
            <person name="Paul Ross R."/>
            <person name="Yang R."/>
            <person name="Briner A.E."/>
            <person name="Felis G.E."/>
            <person name="de Vos W.M."/>
            <person name="Barrangou R."/>
            <person name="Klaenhammer T.R."/>
            <person name="Caufield P.W."/>
            <person name="Cui Y."/>
            <person name="Zhang H."/>
            <person name="O'Toole P.W."/>
        </authorList>
    </citation>
    <scope>NUCLEOTIDE SEQUENCE [LARGE SCALE GENOMIC DNA]</scope>
    <source>
        <strain evidence="8 9">DSM 19519</strain>
    </source>
</reference>
<feature type="domain" description="Helicase C-terminal" evidence="7">
    <location>
        <begin position="220"/>
        <end position="377"/>
    </location>
</feature>
<evidence type="ECO:0000259" key="7">
    <source>
        <dbReference type="PROSITE" id="PS51194"/>
    </source>
</evidence>
<keyword evidence="9" id="KW-1185">Reference proteome</keyword>
<evidence type="ECO:0000313" key="9">
    <source>
        <dbReference type="Proteomes" id="UP000051448"/>
    </source>
</evidence>
<proteinExistence type="predicted"/>
<dbReference type="OrthoDB" id="9805696at2"/>
<dbReference type="Pfam" id="PF00271">
    <property type="entry name" value="Helicase_C"/>
    <property type="match status" value="1"/>
</dbReference>
<keyword evidence="3 8" id="KW-0347">Helicase</keyword>
<evidence type="ECO:0000256" key="2">
    <source>
        <dbReference type="ARBA" id="ARBA00022801"/>
    </source>
</evidence>
<keyword evidence="4" id="KW-0067">ATP-binding</keyword>
<sequence length="423" mass="47792">MNSIFENNFKEHGFTKQTLIQEQVYEPLKEGKSVLGLAPTGSGKTLAYLLPLFERIDKAQGVQLVIVAPSQELAAQITEVARQWAKLVDLKVLSLIGGANVKRQIEKLKKSPEIVIGTPGRMLELTESKKLKLHNAKAFVFDEADDLLTEQTLVACRSLLSHAPGIIQLAFFSATKSDMFDKLHQWFGTEVEVFDVRADDQTQGKVEHFLVETPVRKRIDTLRKLSNLEGFSALVFFKKVTEIENAADKLNYLGVKVAVLEGQQRQVEREKALRQLRKGEISLLLTTDVAARGLDIEELPAVINYDLPKDSNTYIHRVGRTGRMGASGTVINLGNEHDLRNFRQLVQSEKYELHFGAVYRGSLLRIEELPEDVKEGQPAKSQVETVPRKKKKIAAPVVTEKKRHKKRKRDQLNKGKRRKKEDL</sequence>
<dbReference type="GO" id="GO:0005840">
    <property type="term" value="C:ribosome"/>
    <property type="evidence" value="ECO:0007669"/>
    <property type="project" value="TreeGrafter"/>
</dbReference>
<dbReference type="CDD" id="cd18787">
    <property type="entry name" value="SF2_C_DEAD"/>
    <property type="match status" value="1"/>
</dbReference>
<dbReference type="GO" id="GO:0016787">
    <property type="term" value="F:hydrolase activity"/>
    <property type="evidence" value="ECO:0007669"/>
    <property type="project" value="UniProtKB-KW"/>
</dbReference>
<dbReference type="CDD" id="cd00268">
    <property type="entry name" value="DEADc"/>
    <property type="match status" value="1"/>
</dbReference>
<dbReference type="GeneID" id="98310394"/>
<dbReference type="InterPro" id="IPR027417">
    <property type="entry name" value="P-loop_NTPase"/>
</dbReference>